<evidence type="ECO:0000313" key="2">
    <source>
        <dbReference type="EMBL" id="KRZ01714.1"/>
    </source>
</evidence>
<accession>A0A0V1GU85</accession>
<dbReference type="AlphaFoldDB" id="A0A0V1GU85"/>
<keyword evidence="3" id="KW-1185">Reference proteome</keyword>
<reference evidence="2 3" key="1">
    <citation type="submission" date="2015-01" db="EMBL/GenBank/DDBJ databases">
        <title>Evolution of Trichinella species and genotypes.</title>
        <authorList>
            <person name="Korhonen P.K."/>
            <person name="Edoardo P."/>
            <person name="Giuseppe L.R."/>
            <person name="Gasser R.B."/>
        </authorList>
    </citation>
    <scope>NUCLEOTIDE SEQUENCE [LARGE SCALE GENOMIC DNA]</scope>
    <source>
        <strain evidence="2">ISS1029</strain>
    </source>
</reference>
<proteinExistence type="predicted"/>
<gene>
    <name evidence="2" type="ORF">T11_7795</name>
</gene>
<evidence type="ECO:0000256" key="1">
    <source>
        <dbReference type="SAM" id="MobiDB-lite"/>
    </source>
</evidence>
<comment type="caution">
    <text evidence="2">The sequence shown here is derived from an EMBL/GenBank/DDBJ whole genome shotgun (WGS) entry which is preliminary data.</text>
</comment>
<organism evidence="2 3">
    <name type="scientific">Trichinella zimbabwensis</name>
    <dbReference type="NCBI Taxonomy" id="268475"/>
    <lineage>
        <taxon>Eukaryota</taxon>
        <taxon>Metazoa</taxon>
        <taxon>Ecdysozoa</taxon>
        <taxon>Nematoda</taxon>
        <taxon>Enoplea</taxon>
        <taxon>Dorylaimia</taxon>
        <taxon>Trichinellida</taxon>
        <taxon>Trichinellidae</taxon>
        <taxon>Trichinella</taxon>
    </lineage>
</organism>
<sequence>MLGGFCGEKGTWRKNVGNVVWGKSPREGQNSAGVDFVEGKRHRAEKRPPLLIRKRHMAEKCVQSCLRETAPGQTKCRWCGFRGEETAQGRKEASKVVHVKAALCPKNGRGVGGQKTPLRQAKCWGVLVEKSARGGKMRAKLFGGKPPRDGQNSGGVDFVERKRHRAEKKPPTLMGCPEKWKES</sequence>
<feature type="region of interest" description="Disordered" evidence="1">
    <location>
        <begin position="138"/>
        <end position="183"/>
    </location>
</feature>
<dbReference type="Proteomes" id="UP000055024">
    <property type="component" value="Unassembled WGS sequence"/>
</dbReference>
<protein>
    <submittedName>
        <fullName evidence="2">Uncharacterized protein</fullName>
    </submittedName>
</protein>
<evidence type="ECO:0000313" key="3">
    <source>
        <dbReference type="Proteomes" id="UP000055024"/>
    </source>
</evidence>
<name>A0A0V1GU85_9BILA</name>
<dbReference type="EMBL" id="JYDP01000266">
    <property type="protein sequence ID" value="KRZ01714.1"/>
    <property type="molecule type" value="Genomic_DNA"/>
</dbReference>